<feature type="binding site" evidence="6">
    <location>
        <position position="207"/>
    </location>
    <ligand>
        <name>Mg(2+)</name>
        <dbReference type="ChEBI" id="CHEBI:18420"/>
        <label>1</label>
        <note>catalytic</note>
    </ligand>
</feature>
<dbReference type="RefSeq" id="WP_113944262.1">
    <property type="nucleotide sequence ID" value="NZ_JBHEEG010000004.1"/>
</dbReference>
<reference evidence="7 8" key="1">
    <citation type="submission" date="2018-06" db="EMBL/GenBank/DDBJ databases">
        <title>Genomic Encyclopedia of Type Strains, Phase IV (KMG-IV): sequencing the most valuable type-strain genomes for metagenomic binning, comparative biology and taxonomic classification.</title>
        <authorList>
            <person name="Goeker M."/>
        </authorList>
    </citation>
    <scope>NUCLEOTIDE SEQUENCE [LARGE SCALE GENOMIC DNA]</scope>
    <source>
        <strain evidence="7 8">DSM 25619</strain>
    </source>
</reference>
<dbReference type="OrthoDB" id="9785695at2"/>
<dbReference type="InterPro" id="IPR000760">
    <property type="entry name" value="Inositol_monophosphatase-like"/>
</dbReference>
<dbReference type="GO" id="GO:0000105">
    <property type="term" value="P:L-histidine biosynthetic process"/>
    <property type="evidence" value="ECO:0007669"/>
    <property type="project" value="TreeGrafter"/>
</dbReference>
<dbReference type="InterPro" id="IPR020583">
    <property type="entry name" value="Inositol_monoP_metal-BS"/>
</dbReference>
<feature type="binding site" evidence="6">
    <location>
        <position position="84"/>
    </location>
    <ligand>
        <name>Mg(2+)</name>
        <dbReference type="ChEBI" id="CHEBI:18420"/>
        <label>1</label>
        <note>catalytic</note>
    </ligand>
</feature>
<dbReference type="AlphaFoldDB" id="A0A366E2V1"/>
<gene>
    <name evidence="7" type="ORF">DFR47_103302</name>
</gene>
<keyword evidence="4" id="KW-0378">Hydrolase</keyword>
<dbReference type="Gene3D" id="3.40.190.80">
    <property type="match status" value="1"/>
</dbReference>
<dbReference type="GO" id="GO:0046872">
    <property type="term" value="F:metal ion binding"/>
    <property type="evidence" value="ECO:0007669"/>
    <property type="project" value="UniProtKB-KW"/>
</dbReference>
<dbReference type="InterPro" id="IPR051090">
    <property type="entry name" value="Inositol_monoP_superfamily"/>
</dbReference>
<protein>
    <submittedName>
        <fullName evidence="7">Histidinol phosphatase-like enzyme (Inositol monophosphatase family)</fullName>
    </submittedName>
</protein>
<evidence type="ECO:0000313" key="7">
    <source>
        <dbReference type="EMBL" id="RBO95738.1"/>
    </source>
</evidence>
<dbReference type="Gene3D" id="3.30.540.10">
    <property type="entry name" value="Fructose-1,6-Bisphosphatase, subunit A, domain 1"/>
    <property type="match status" value="1"/>
</dbReference>
<feature type="binding site" evidence="6">
    <location>
        <position position="87"/>
    </location>
    <ligand>
        <name>Mg(2+)</name>
        <dbReference type="ChEBI" id="CHEBI:18420"/>
        <label>1</label>
        <note>catalytic</note>
    </ligand>
</feature>
<dbReference type="Pfam" id="PF00459">
    <property type="entry name" value="Inositol_P"/>
    <property type="match status" value="1"/>
</dbReference>
<organism evidence="7 8">
    <name type="scientific">Pseudochrobactrum asaccharolyticum</name>
    <dbReference type="NCBI Taxonomy" id="354351"/>
    <lineage>
        <taxon>Bacteria</taxon>
        <taxon>Pseudomonadati</taxon>
        <taxon>Pseudomonadota</taxon>
        <taxon>Alphaproteobacteria</taxon>
        <taxon>Hyphomicrobiales</taxon>
        <taxon>Brucellaceae</taxon>
        <taxon>Pseudochrobactrum</taxon>
    </lineage>
</organism>
<dbReference type="PRINTS" id="PR00377">
    <property type="entry name" value="IMPHPHTASES"/>
</dbReference>
<dbReference type="PANTHER" id="PTHR43200:SF6">
    <property type="entry name" value="3'(2'),5'-BISPHOSPHATE NUCLEOTIDASE"/>
    <property type="match status" value="1"/>
</dbReference>
<dbReference type="EMBL" id="QNRH01000003">
    <property type="protein sequence ID" value="RBO95738.1"/>
    <property type="molecule type" value="Genomic_DNA"/>
</dbReference>
<dbReference type="GO" id="GO:0016791">
    <property type="term" value="F:phosphatase activity"/>
    <property type="evidence" value="ECO:0007669"/>
    <property type="project" value="UniProtKB-ARBA"/>
</dbReference>
<proteinExistence type="inferred from homology"/>
<dbReference type="SUPFAM" id="SSF56655">
    <property type="entry name" value="Carbohydrate phosphatase"/>
    <property type="match status" value="1"/>
</dbReference>
<keyword evidence="8" id="KW-1185">Reference proteome</keyword>
<evidence type="ECO:0000256" key="4">
    <source>
        <dbReference type="ARBA" id="ARBA00022801"/>
    </source>
</evidence>
<evidence type="ECO:0000256" key="1">
    <source>
        <dbReference type="ARBA" id="ARBA00001946"/>
    </source>
</evidence>
<accession>A0A366E2V1</accession>
<dbReference type="PROSITE" id="PS00629">
    <property type="entry name" value="IMP_1"/>
    <property type="match status" value="1"/>
</dbReference>
<feature type="binding site" evidence="6">
    <location>
        <position position="86"/>
    </location>
    <ligand>
        <name>Mg(2+)</name>
        <dbReference type="ChEBI" id="CHEBI:18420"/>
        <label>1</label>
        <note>catalytic</note>
    </ligand>
</feature>
<evidence type="ECO:0000256" key="5">
    <source>
        <dbReference type="ARBA" id="ARBA00022842"/>
    </source>
</evidence>
<evidence type="ECO:0000313" key="8">
    <source>
        <dbReference type="Proteomes" id="UP000252893"/>
    </source>
</evidence>
<keyword evidence="5 6" id="KW-0460">Magnesium</keyword>
<comment type="cofactor">
    <cofactor evidence="1 6">
        <name>Mg(2+)</name>
        <dbReference type="ChEBI" id="CHEBI:18420"/>
    </cofactor>
</comment>
<sequence length="262" mass="28529">MQCLDEYVSFAEHLADLVRPVLIEAYETGFDYEKKGDGSPVTEIDKRIEAILRKEILVHYPEHGILGEEFGSQGLDKDFIWVIDPIDGTRSFTAGLPTFGSLIALCYLEKPVLGIIEAPIARLRAVGVTGRPTLCNGKPVRVRDCLMLEQAVLSDWTNNAQKPDEPGAERLKNAVNWSVRDGGCIGYISLARGFIDLCIDGNLDAYDFCALVPVIEGAGGVITDWNGLPLKLSSGPLVVAAGSVVCHEQAMQLLQKNLTSEI</sequence>
<dbReference type="PANTHER" id="PTHR43200">
    <property type="entry name" value="PHOSPHATASE"/>
    <property type="match status" value="1"/>
</dbReference>
<comment type="similarity">
    <text evidence="2">Belongs to the inositol monophosphatase superfamily.</text>
</comment>
<comment type="caution">
    <text evidence="7">The sequence shown here is derived from an EMBL/GenBank/DDBJ whole genome shotgun (WGS) entry which is preliminary data.</text>
</comment>
<evidence type="ECO:0000256" key="6">
    <source>
        <dbReference type="PIRSR" id="PIRSR600760-2"/>
    </source>
</evidence>
<evidence type="ECO:0000256" key="2">
    <source>
        <dbReference type="ARBA" id="ARBA00009759"/>
    </source>
</evidence>
<feature type="binding site" evidence="6">
    <location>
        <position position="68"/>
    </location>
    <ligand>
        <name>Mg(2+)</name>
        <dbReference type="ChEBI" id="CHEBI:18420"/>
        <label>1</label>
        <note>catalytic</note>
    </ligand>
</feature>
<evidence type="ECO:0000256" key="3">
    <source>
        <dbReference type="ARBA" id="ARBA00022723"/>
    </source>
</evidence>
<keyword evidence="3 6" id="KW-0479">Metal-binding</keyword>
<name>A0A366E2V1_9HYPH</name>
<dbReference type="Proteomes" id="UP000252893">
    <property type="component" value="Unassembled WGS sequence"/>
</dbReference>